<evidence type="ECO:0000313" key="2">
    <source>
        <dbReference type="Proteomes" id="UP001187192"/>
    </source>
</evidence>
<name>A0AA88AMJ3_FICCA</name>
<dbReference type="EMBL" id="BTGU01000053">
    <property type="protein sequence ID" value="GMN54810.1"/>
    <property type="molecule type" value="Genomic_DNA"/>
</dbReference>
<evidence type="ECO:0000313" key="1">
    <source>
        <dbReference type="EMBL" id="GMN54810.1"/>
    </source>
</evidence>
<reference evidence="1" key="1">
    <citation type="submission" date="2023-07" db="EMBL/GenBank/DDBJ databases">
        <title>draft genome sequence of fig (Ficus carica).</title>
        <authorList>
            <person name="Takahashi T."/>
            <person name="Nishimura K."/>
        </authorList>
    </citation>
    <scope>NUCLEOTIDE SEQUENCE</scope>
</reference>
<dbReference type="GO" id="GO:0006897">
    <property type="term" value="P:endocytosis"/>
    <property type="evidence" value="ECO:0007669"/>
    <property type="project" value="InterPro"/>
</dbReference>
<dbReference type="Proteomes" id="UP001187192">
    <property type="component" value="Unassembled WGS sequence"/>
</dbReference>
<protein>
    <submittedName>
        <fullName evidence="1">Uncharacterized protein</fullName>
    </submittedName>
</protein>
<dbReference type="PANTHER" id="PTHR36029">
    <property type="entry name" value="TSET COMPLEX MEMBER TSTA"/>
    <property type="match status" value="1"/>
</dbReference>
<keyword evidence="2" id="KW-1185">Reference proteome</keyword>
<sequence>MKILFLWYPRKLTAFVSTSETGICSVPIRHHHHLHCDVATGLLPVVPLAIPTRPSLADLKLELHRWVGVGEARDDRPFSHPKLIVQFYEAFAAQYRKLEGLVHNAILELSVNHTKYNFMLLH</sequence>
<dbReference type="InterPro" id="IPR037501">
    <property type="entry name" value="TPLATE"/>
</dbReference>
<dbReference type="PANTHER" id="PTHR36029:SF1">
    <property type="entry name" value="PROTEIN TPLATE"/>
    <property type="match status" value="1"/>
</dbReference>
<proteinExistence type="predicted"/>
<accession>A0AA88AMJ3</accession>
<dbReference type="AlphaFoldDB" id="A0AA88AMJ3"/>
<gene>
    <name evidence="1" type="ORF">TIFTF001_023929</name>
</gene>
<organism evidence="1 2">
    <name type="scientific">Ficus carica</name>
    <name type="common">Common fig</name>
    <dbReference type="NCBI Taxonomy" id="3494"/>
    <lineage>
        <taxon>Eukaryota</taxon>
        <taxon>Viridiplantae</taxon>
        <taxon>Streptophyta</taxon>
        <taxon>Embryophyta</taxon>
        <taxon>Tracheophyta</taxon>
        <taxon>Spermatophyta</taxon>
        <taxon>Magnoliopsida</taxon>
        <taxon>eudicotyledons</taxon>
        <taxon>Gunneridae</taxon>
        <taxon>Pentapetalae</taxon>
        <taxon>rosids</taxon>
        <taxon>fabids</taxon>
        <taxon>Rosales</taxon>
        <taxon>Moraceae</taxon>
        <taxon>Ficeae</taxon>
        <taxon>Ficus</taxon>
    </lineage>
</organism>
<comment type="caution">
    <text evidence="1">The sequence shown here is derived from an EMBL/GenBank/DDBJ whole genome shotgun (WGS) entry which is preliminary data.</text>
</comment>